<protein>
    <submittedName>
        <fullName evidence="4">7816_t:CDS:1</fullName>
    </submittedName>
</protein>
<keyword evidence="2" id="KW-0472">Membrane</keyword>
<evidence type="ECO:0000256" key="3">
    <source>
        <dbReference type="SAM" id="SignalP"/>
    </source>
</evidence>
<feature type="transmembrane region" description="Helical" evidence="2">
    <location>
        <begin position="875"/>
        <end position="897"/>
    </location>
</feature>
<feature type="signal peptide" evidence="3">
    <location>
        <begin position="1"/>
        <end position="24"/>
    </location>
</feature>
<feature type="region of interest" description="Disordered" evidence="1">
    <location>
        <begin position="992"/>
        <end position="1020"/>
    </location>
</feature>
<feature type="region of interest" description="Disordered" evidence="1">
    <location>
        <begin position="1129"/>
        <end position="1153"/>
    </location>
</feature>
<accession>A0A9N9FPV5</accession>
<keyword evidence="3" id="KW-0732">Signal</keyword>
<organism evidence="4 5">
    <name type="scientific">Diversispora eburnea</name>
    <dbReference type="NCBI Taxonomy" id="1213867"/>
    <lineage>
        <taxon>Eukaryota</taxon>
        <taxon>Fungi</taxon>
        <taxon>Fungi incertae sedis</taxon>
        <taxon>Mucoromycota</taxon>
        <taxon>Glomeromycotina</taxon>
        <taxon>Glomeromycetes</taxon>
        <taxon>Diversisporales</taxon>
        <taxon>Diversisporaceae</taxon>
        <taxon>Diversispora</taxon>
    </lineage>
</organism>
<feature type="transmembrane region" description="Helical" evidence="2">
    <location>
        <begin position="762"/>
        <end position="782"/>
    </location>
</feature>
<sequence length="1153" mass="129091">MKLLKFLFSLIFIFVYISIYSINAQTDVTDTETFTEDTSTIAIPTDLFTDTTDITDTTSSITDTDIIYPTIPTTPTIDTSSTSTTTSKLTANTITITSTSVSTATVSHTTSLPSAVNFFSIESNNYYVFSATSHPLEKIIVRLVEDIDTRDNDQLTCYEQDLHLLFDVKNEIKEFNFCQNSTWQRDLIQIFPLFRDFVMITYLDNSNSNGVYLEKGMVLNLNLTNGTSILTSEITLGSINMTEEQDVKALGHAVVNEQPEREFIWVNRVGTNKEFVKWTTFNITDRLEGIVGNSNSTSSNTFNVSSNEDLKVIRTVDGGYGFIIAGKVDDDSLYPWKISVRFLRPQKNVISLPFLLYQREDDVKSIKIEYCDNSQSEPGIECIFSINTNSDLIYIRIEFVIINQIFQVRNKYIVSGYYENNDTLTFTGKIYNNNGDFISNWNLPEVNAPSYRISSSLLPLSNDTIIPTTIIPHGSFFSEKIWMVCNYNNISNRWNLSIADLSSINPGYQYITIEFDRSITLSVGNITICQIKDNFKDQNIIVRNNIMFGRRENSNVVNNKYYYIRQTLNAQSSFVTKVNDTSVKVTVLNSTFIAPNKNYFVIIDNDFVRDSNYDEPLSGLERPDWKFTTEDDDSFGIKTSGLVRLTTLASRKFYEFSKSDRTKFLDDLKNELTEILLLNDSILRASEHWQWDPNVKNWQILLKLTIYPGGNKTTDVSVGRIVDSLNESIINRDVSLISQYSNTSLLDSSYGFVKKQSVWDRYGFKLIGIGIAFLIIGVLALLSFKKRKDKTKTGYLLSGYLPFKLFLIILDFSIDVEAFSLIHSRLAGLSIFSAPFSADGESLLFWACAVNFVIEDTPQLVIQIVYIASSVNYDIVPFLNLISASTLFLVIVLGHLYKLYRYLIDDRNDVNNIDGYEHYNNPSNDSQNEVHHMEREVGILGVSEVAGIGGVGGVGGTGGSGGVEKGKRKIVGGMGVGMDELIDHGTIEVIETSPEGSAPPVRSWQDPNPNKAFNRRSSQPLGSQDEILKYTIGPQGRVVRKKTGSLGVDLSENLDNINGKRRSKDNAGVVYMPTDIANIHIEDEITTDGIESNGLNSRHFYDGLPGHNLDVNNVPSISITSPTSNVIDIDSSPSPISPIPINSGIPFSSNPSS</sequence>
<comment type="caution">
    <text evidence="4">The sequence shown here is derived from an EMBL/GenBank/DDBJ whole genome shotgun (WGS) entry which is preliminary data.</text>
</comment>
<dbReference type="Proteomes" id="UP000789706">
    <property type="component" value="Unassembled WGS sequence"/>
</dbReference>
<evidence type="ECO:0000256" key="2">
    <source>
        <dbReference type="SAM" id="Phobius"/>
    </source>
</evidence>
<name>A0A9N9FPV5_9GLOM</name>
<feature type="chain" id="PRO_5040421634" evidence="3">
    <location>
        <begin position="25"/>
        <end position="1153"/>
    </location>
</feature>
<dbReference type="AlphaFoldDB" id="A0A9N9FPV5"/>
<evidence type="ECO:0000256" key="1">
    <source>
        <dbReference type="SAM" id="MobiDB-lite"/>
    </source>
</evidence>
<keyword evidence="2" id="KW-0812">Transmembrane</keyword>
<dbReference type="OrthoDB" id="2421397at2759"/>
<proteinExistence type="predicted"/>
<feature type="transmembrane region" description="Helical" evidence="2">
    <location>
        <begin position="794"/>
        <end position="814"/>
    </location>
</feature>
<reference evidence="4" key="1">
    <citation type="submission" date="2021-06" db="EMBL/GenBank/DDBJ databases">
        <authorList>
            <person name="Kallberg Y."/>
            <person name="Tangrot J."/>
            <person name="Rosling A."/>
        </authorList>
    </citation>
    <scope>NUCLEOTIDE SEQUENCE</scope>
    <source>
        <strain evidence="4">AZ414A</strain>
    </source>
</reference>
<gene>
    <name evidence="4" type="ORF">DEBURN_LOCUS6959</name>
</gene>
<evidence type="ECO:0000313" key="4">
    <source>
        <dbReference type="EMBL" id="CAG8548057.1"/>
    </source>
</evidence>
<dbReference type="EMBL" id="CAJVPK010000773">
    <property type="protein sequence ID" value="CAG8548057.1"/>
    <property type="molecule type" value="Genomic_DNA"/>
</dbReference>
<keyword evidence="2" id="KW-1133">Transmembrane helix</keyword>
<evidence type="ECO:0000313" key="5">
    <source>
        <dbReference type="Proteomes" id="UP000789706"/>
    </source>
</evidence>
<keyword evidence="5" id="KW-1185">Reference proteome</keyword>